<dbReference type="InterPro" id="IPR011071">
    <property type="entry name" value="Lyase_8-like_C"/>
</dbReference>
<dbReference type="InterPro" id="IPR011013">
    <property type="entry name" value="Gal_mutarotase_sf_dom"/>
</dbReference>
<evidence type="ECO:0000259" key="10">
    <source>
        <dbReference type="Pfam" id="PF02884"/>
    </source>
</evidence>
<evidence type="ECO:0000256" key="3">
    <source>
        <dbReference type="ARBA" id="ARBA00011245"/>
    </source>
</evidence>
<evidence type="ECO:0000256" key="8">
    <source>
        <dbReference type="SAM" id="SignalP"/>
    </source>
</evidence>
<feature type="active site" evidence="7">
    <location>
        <position position="227"/>
    </location>
</feature>
<evidence type="ECO:0000256" key="1">
    <source>
        <dbReference type="ARBA" id="ARBA00001913"/>
    </source>
</evidence>
<dbReference type="PANTHER" id="PTHR38481:SF1">
    <property type="entry name" value="HYALURONATE LYASE"/>
    <property type="match status" value="1"/>
</dbReference>
<dbReference type="Gene3D" id="1.50.10.100">
    <property type="entry name" value="Chondroitin AC/alginate lyase"/>
    <property type="match status" value="1"/>
</dbReference>
<dbReference type="SUPFAM" id="SSF49863">
    <property type="entry name" value="Hyaluronate lyase-like, C-terminal domain"/>
    <property type="match status" value="1"/>
</dbReference>
<feature type="domain" description="Polysaccharide lyase 8 N-terminal alpha-helical" evidence="11">
    <location>
        <begin position="50"/>
        <end position="302"/>
    </location>
</feature>
<feature type="chain" id="PRO_5003684591" evidence="8">
    <location>
        <begin position="23"/>
        <end position="713"/>
    </location>
</feature>
<dbReference type="Gene3D" id="2.70.98.10">
    <property type="match status" value="1"/>
</dbReference>
<organism evidence="12 13">
    <name type="scientific">Ornithobacterium rhinotracheale (strain ATCC 51463 / DSM 15997 / CCUG 23171 / CIP 104009 / LMG 9086)</name>
    <dbReference type="NCBI Taxonomy" id="867902"/>
    <lineage>
        <taxon>Bacteria</taxon>
        <taxon>Pseudomonadati</taxon>
        <taxon>Bacteroidota</taxon>
        <taxon>Flavobacteriia</taxon>
        <taxon>Flavobacteriales</taxon>
        <taxon>Weeksellaceae</taxon>
        <taxon>Ornithobacterium</taxon>
    </lineage>
</organism>
<dbReference type="GO" id="GO:0005975">
    <property type="term" value="P:carbohydrate metabolic process"/>
    <property type="evidence" value="ECO:0007669"/>
    <property type="project" value="InterPro"/>
</dbReference>
<dbReference type="eggNOG" id="COG5492">
    <property type="taxonomic scope" value="Bacteria"/>
</dbReference>
<feature type="signal peptide" evidence="8">
    <location>
        <begin position="1"/>
        <end position="22"/>
    </location>
</feature>
<feature type="active site" evidence="7">
    <location>
        <position position="290"/>
    </location>
</feature>
<evidence type="ECO:0000256" key="6">
    <source>
        <dbReference type="ARBA" id="ARBA00023239"/>
    </source>
</evidence>
<keyword evidence="6 12" id="KW-0456">Lyase</keyword>
<dbReference type="InterPro" id="IPR004103">
    <property type="entry name" value="Lyase_8_C"/>
</dbReference>
<dbReference type="SUPFAM" id="SSF74650">
    <property type="entry name" value="Galactose mutarotase-like"/>
    <property type="match status" value="1"/>
</dbReference>
<comment type="subunit">
    <text evidence="3">Monomer.</text>
</comment>
<dbReference type="Pfam" id="PF08124">
    <property type="entry name" value="Lyase_8_N"/>
    <property type="match status" value="1"/>
</dbReference>
<evidence type="ECO:0000256" key="7">
    <source>
        <dbReference type="PIRSR" id="PIRSR638970-1"/>
    </source>
</evidence>
<dbReference type="GO" id="GO:0030246">
    <property type="term" value="F:carbohydrate binding"/>
    <property type="evidence" value="ECO:0007669"/>
    <property type="project" value="InterPro"/>
</dbReference>
<dbReference type="Proteomes" id="UP000006051">
    <property type="component" value="Chromosome"/>
</dbReference>
<evidence type="ECO:0000256" key="5">
    <source>
        <dbReference type="ARBA" id="ARBA00022837"/>
    </source>
</evidence>
<dbReference type="PATRIC" id="fig|867902.3.peg.790"/>
<evidence type="ECO:0000259" key="11">
    <source>
        <dbReference type="Pfam" id="PF08124"/>
    </source>
</evidence>
<dbReference type="SUPFAM" id="SSF48230">
    <property type="entry name" value="Chondroitin AC/alginate lyase"/>
    <property type="match status" value="1"/>
</dbReference>
<dbReference type="KEGG" id="orh:Ornrh_0808"/>
<evidence type="ECO:0000259" key="9">
    <source>
        <dbReference type="Pfam" id="PF02278"/>
    </source>
</evidence>
<keyword evidence="13" id="KW-1185">Reference proteome</keyword>
<dbReference type="EMBL" id="CP003283">
    <property type="protein sequence ID" value="AFL97004.1"/>
    <property type="molecule type" value="Genomic_DNA"/>
</dbReference>
<keyword evidence="4 8" id="KW-0732">Signal</keyword>
<dbReference type="GeneID" id="71569100"/>
<proteinExistence type="inferred from homology"/>
<evidence type="ECO:0000256" key="2">
    <source>
        <dbReference type="ARBA" id="ARBA00006699"/>
    </source>
</evidence>
<evidence type="ECO:0000313" key="13">
    <source>
        <dbReference type="Proteomes" id="UP000006051"/>
    </source>
</evidence>
<dbReference type="Pfam" id="PF02884">
    <property type="entry name" value="Lyase_8_C"/>
    <property type="match status" value="1"/>
</dbReference>
<dbReference type="AlphaFoldDB" id="I3ZZ70"/>
<name>I3ZZ70_ORNRL</name>
<sequence>MNKCFFRTLLFVLLGVVVNLRAQQKNDFKIIQERIAKMVSAEDFGKIKPAKVDALLKSMKPNGSWDDIDYKNEDMVNWTPQDHLRNVEVLAVAYTLPESQYYNNPALLKAITSGLEYWNEVQPKSKNWWHNDINSPKLLGRILLVMDGAKKGIPQDLKNKIVALMEKAPSPTTRTGANKLDIAMHNIYRAAATQDAQLMKFAADEAFQPVRLTDEEGIQYDYSYQQHGPQLHISSYGQVFLSGTYMVASWLVNTPFALSPEKSEILNKYFFGTYVPSVRGRYIDFNTEGRRISRPNALDKEKLDRASFDESFLGYVELVAGEKYQKQLADFRKRISEKEPASYGITPQNVNFWKADYVLHIRPEYSFNVRTNSTRTKRTERGNNENLLAGTLSDGSTDIQVEGDEYFNIFPAWEWDKVPGVTSRDYAEDLEIPKKKEWGIDGTTDFVGGVSDGLYGAAVYTQNYDDVLAKKGYFFFDKAIVCLGADINSEAPENITTTLNQTWSKGDVYISAGNRVRKFEPGFAKIKANGIWHRNVLYLLEPNTELNISNKLQKGEWGAINRSKEKEKPVSGKVFKIWLDHGKSPKNANYDYIVVPGVDENALADDGKIRKEINILANNGKMQAVENKALKVLQVIFYEPGELKAKDWSVKVDQPCVVMINAKDKKISVADPSHQLKNVKVDFAAGKSCKPQSVTVDLPQGHYLGKTVTQDFK</sequence>
<protein>
    <submittedName>
        <fullName evidence="12">Polysaccharide lyase family 8</fullName>
    </submittedName>
</protein>
<accession>I3ZZ70</accession>
<dbReference type="InterPro" id="IPR012970">
    <property type="entry name" value="Lyase_8_alpha_N"/>
</dbReference>
<dbReference type="STRING" id="867902.Ornrh_0808"/>
<feature type="domain" description="Polysaccharide lyase family 8 C-terminal" evidence="10">
    <location>
        <begin position="615"/>
        <end position="679"/>
    </location>
</feature>
<dbReference type="PANTHER" id="PTHR38481">
    <property type="entry name" value="HYALURONATE LYASE"/>
    <property type="match status" value="1"/>
</dbReference>
<dbReference type="InterPro" id="IPR014718">
    <property type="entry name" value="GH-type_carb-bd"/>
</dbReference>
<dbReference type="Gene3D" id="2.60.220.10">
    <property type="entry name" value="Polysaccharide lyase family 8-like, C-terminal"/>
    <property type="match status" value="1"/>
</dbReference>
<evidence type="ECO:0000313" key="12">
    <source>
        <dbReference type="EMBL" id="AFL97004.1"/>
    </source>
</evidence>
<dbReference type="GO" id="GO:0016837">
    <property type="term" value="F:carbon-oxygen lyase activity, acting on polysaccharides"/>
    <property type="evidence" value="ECO:0007669"/>
    <property type="project" value="UniProtKB-ARBA"/>
</dbReference>
<dbReference type="GO" id="GO:0005576">
    <property type="term" value="C:extracellular region"/>
    <property type="evidence" value="ECO:0007669"/>
    <property type="project" value="InterPro"/>
</dbReference>
<dbReference type="Pfam" id="PF02278">
    <property type="entry name" value="Lyase_8"/>
    <property type="match status" value="1"/>
</dbReference>
<dbReference type="HOGENOM" id="CLU_004172_2_1_10"/>
<dbReference type="RefSeq" id="WP_014790605.1">
    <property type="nucleotide sequence ID" value="NC_018016.1"/>
</dbReference>
<dbReference type="InterPro" id="IPR038970">
    <property type="entry name" value="Lyase_8"/>
</dbReference>
<dbReference type="InterPro" id="IPR008929">
    <property type="entry name" value="Chondroitin_lyas"/>
</dbReference>
<keyword evidence="5" id="KW-0106">Calcium</keyword>
<reference evidence="12 13" key="1">
    <citation type="submission" date="2012-06" db="EMBL/GenBank/DDBJ databases">
        <title>The complete genome of Ornithobacterium rhinotracheale DSM 15997.</title>
        <authorList>
            <consortium name="US DOE Joint Genome Institute (JGI-PGF)"/>
            <person name="Lucas S."/>
            <person name="Copeland A."/>
            <person name="Lapidus A."/>
            <person name="Goodwin L."/>
            <person name="Pitluck S."/>
            <person name="Peters L."/>
            <person name="Mikhailova N."/>
            <person name="Teshima H."/>
            <person name="Kyrpides N."/>
            <person name="Mavromatis K."/>
            <person name="Pagani I."/>
            <person name="Ivanova N."/>
            <person name="Ovchinnikova G."/>
            <person name="Zeytun A."/>
            <person name="Detter J.C."/>
            <person name="Han C."/>
            <person name="Land M."/>
            <person name="Hauser L."/>
            <person name="Markowitz V."/>
            <person name="Cheng J.-F."/>
            <person name="Hugenholtz P."/>
            <person name="Woyke T."/>
            <person name="Wu D."/>
            <person name="Lang E."/>
            <person name="Kopitz M."/>
            <person name="Brambilla E."/>
            <person name="Klenk H.-P."/>
            <person name="Eisen J.A."/>
        </authorList>
    </citation>
    <scope>NUCLEOTIDE SEQUENCE [LARGE SCALE GENOMIC DNA]</scope>
    <source>
        <strain evidence="13">ATCC 51463 / DSM 15997 / CCUG 23171 / LMG 9086</strain>
    </source>
</reference>
<comment type="cofactor">
    <cofactor evidence="1">
        <name>Ca(2+)</name>
        <dbReference type="ChEBI" id="CHEBI:29108"/>
    </cofactor>
</comment>
<feature type="domain" description="Polysaccharide lyase family 8 central" evidence="9">
    <location>
        <begin position="351"/>
        <end position="599"/>
    </location>
</feature>
<gene>
    <name evidence="12" type="ordered locus">Ornrh_0808</name>
</gene>
<feature type="active site" evidence="7">
    <location>
        <position position="236"/>
    </location>
</feature>
<comment type="similarity">
    <text evidence="2">Belongs to the polysaccharide lyase 8 family.</text>
</comment>
<dbReference type="InterPro" id="IPR003159">
    <property type="entry name" value="Lyase_8_central_dom"/>
</dbReference>
<evidence type="ECO:0000256" key="4">
    <source>
        <dbReference type="ARBA" id="ARBA00022729"/>
    </source>
</evidence>